<dbReference type="PROSITE" id="PS51918">
    <property type="entry name" value="RADICAL_SAM"/>
    <property type="match status" value="1"/>
</dbReference>
<dbReference type="PANTHER" id="PTHR11228">
    <property type="entry name" value="RADICAL SAM DOMAIN PROTEIN"/>
    <property type="match status" value="1"/>
</dbReference>
<evidence type="ECO:0000256" key="3">
    <source>
        <dbReference type="ARBA" id="ARBA00023004"/>
    </source>
</evidence>
<dbReference type="InterPro" id="IPR007197">
    <property type="entry name" value="rSAM"/>
</dbReference>
<reference evidence="6" key="1">
    <citation type="submission" date="2022-11" db="EMBL/GenBank/DDBJ databases">
        <title>Dental biofilm bacteria. Genome sequencing and assembly.</title>
        <authorList>
            <person name="Robertsson C."/>
        </authorList>
    </citation>
    <scope>NUCLEOTIDE SEQUENCE</scope>
    <source>
        <strain evidence="6">CW</strain>
    </source>
</reference>
<evidence type="ECO:0000256" key="4">
    <source>
        <dbReference type="ARBA" id="ARBA00023014"/>
    </source>
</evidence>
<keyword evidence="4" id="KW-0411">Iron-sulfur</keyword>
<dbReference type="GO" id="GO:0003824">
    <property type="term" value="F:catalytic activity"/>
    <property type="evidence" value="ECO:0007669"/>
    <property type="project" value="InterPro"/>
</dbReference>
<dbReference type="AlphaFoldDB" id="A0AA47FHL0"/>
<dbReference type="InterPro" id="IPR050377">
    <property type="entry name" value="Radical_SAM_PqqE_MftC-like"/>
</dbReference>
<evidence type="ECO:0000256" key="1">
    <source>
        <dbReference type="ARBA" id="ARBA00022691"/>
    </source>
</evidence>
<dbReference type="InterPro" id="IPR006638">
    <property type="entry name" value="Elp3/MiaA/NifB-like_rSAM"/>
</dbReference>
<dbReference type="SFLD" id="SFLDS00029">
    <property type="entry name" value="Radical_SAM"/>
    <property type="match status" value="1"/>
</dbReference>
<dbReference type="Pfam" id="PF13186">
    <property type="entry name" value="SPASM"/>
    <property type="match status" value="1"/>
</dbReference>
<dbReference type="GO" id="GO:0051536">
    <property type="term" value="F:iron-sulfur cluster binding"/>
    <property type="evidence" value="ECO:0007669"/>
    <property type="project" value="UniProtKB-KW"/>
</dbReference>
<dbReference type="Proteomes" id="UP001163127">
    <property type="component" value="Chromosome"/>
</dbReference>
<dbReference type="EMBL" id="CP113787">
    <property type="protein sequence ID" value="WAL43478.1"/>
    <property type="molecule type" value="Genomic_DNA"/>
</dbReference>
<dbReference type="SFLD" id="SFLDG01067">
    <property type="entry name" value="SPASM/twitch_domain_containing"/>
    <property type="match status" value="1"/>
</dbReference>
<keyword evidence="2" id="KW-0479">Metal-binding</keyword>
<dbReference type="RefSeq" id="WP_268399210.1">
    <property type="nucleotide sequence ID" value="NZ_CP113787.1"/>
</dbReference>
<dbReference type="SMART" id="SM00729">
    <property type="entry name" value="Elp3"/>
    <property type="match status" value="1"/>
</dbReference>
<dbReference type="Pfam" id="PF04055">
    <property type="entry name" value="Radical_SAM"/>
    <property type="match status" value="1"/>
</dbReference>
<evidence type="ECO:0000259" key="5">
    <source>
        <dbReference type="PROSITE" id="PS51918"/>
    </source>
</evidence>
<protein>
    <submittedName>
        <fullName evidence="6">Radical SAM protein</fullName>
    </submittedName>
</protein>
<dbReference type="SUPFAM" id="SSF102114">
    <property type="entry name" value="Radical SAM enzymes"/>
    <property type="match status" value="1"/>
</dbReference>
<proteinExistence type="predicted"/>
<dbReference type="Gene3D" id="3.20.20.70">
    <property type="entry name" value="Aldolase class I"/>
    <property type="match status" value="1"/>
</dbReference>
<dbReference type="InterPro" id="IPR023885">
    <property type="entry name" value="4Fe4S-binding_SPASM_dom"/>
</dbReference>
<feature type="domain" description="Radical SAM core" evidence="5">
    <location>
        <begin position="101"/>
        <end position="341"/>
    </location>
</feature>
<dbReference type="NCBIfam" id="TIGR04085">
    <property type="entry name" value="rSAM_more_4Fe4S"/>
    <property type="match status" value="1"/>
</dbReference>
<evidence type="ECO:0000313" key="6">
    <source>
        <dbReference type="EMBL" id="WAL43478.1"/>
    </source>
</evidence>
<organism evidence="6 7">
    <name type="scientific">Actinomyces naeslundii</name>
    <dbReference type="NCBI Taxonomy" id="1655"/>
    <lineage>
        <taxon>Bacteria</taxon>
        <taxon>Bacillati</taxon>
        <taxon>Actinomycetota</taxon>
        <taxon>Actinomycetes</taxon>
        <taxon>Actinomycetales</taxon>
        <taxon>Actinomycetaceae</taxon>
        <taxon>Actinomyces</taxon>
    </lineage>
</organism>
<dbReference type="GO" id="GO:0046872">
    <property type="term" value="F:metal ion binding"/>
    <property type="evidence" value="ECO:0007669"/>
    <property type="project" value="UniProtKB-KW"/>
</dbReference>
<accession>A0AA47FHL0</accession>
<dbReference type="InterPro" id="IPR058240">
    <property type="entry name" value="rSAM_sf"/>
</dbReference>
<evidence type="ECO:0000313" key="7">
    <source>
        <dbReference type="Proteomes" id="UP001163127"/>
    </source>
</evidence>
<dbReference type="InterPro" id="IPR013785">
    <property type="entry name" value="Aldolase_TIM"/>
</dbReference>
<dbReference type="PANTHER" id="PTHR11228:SF7">
    <property type="entry name" value="PQQA PEPTIDE CYCLASE"/>
    <property type="match status" value="1"/>
</dbReference>
<evidence type="ECO:0000256" key="2">
    <source>
        <dbReference type="ARBA" id="ARBA00022723"/>
    </source>
</evidence>
<keyword evidence="1" id="KW-0949">S-adenosyl-L-methionine</keyword>
<sequence>MYAIIIKEAAEYVIIDAYYKGRWRCDEKALKAYLAYMSGFDRLKPNAVDEKSILKSARRMNLDENYVIEMSRSFENENMPKYGNFDPVYLADKLPQFDDGIITPPNSIIEVTPYCNYGCSWCYIPPRNKVRNEFYSVEQLRDNVVAPLINTFGAVEWCLTGGEPTVNPEETLEIARMISNESEDRLGRRPNRMYMLTTGFRIPEYIDRFEEAGINSYQISLSSPDPVHENLLRKAPRRVDSHAAALNAIDAVVDRGLQAEVNMIIQPQGAHDADNLYDIPEMIQLAVEHNVRMLRIIPAVPCGQAKENNILMSAYEYAEVARMVADGRKKAPNLIIDCPIDQRIEKDRSLFCRAGTLWLYFDFRGNVYPCNNLQEPENRVWPNTIKTDKADKIWLDSPLLQFMRDYRNDDVAEQCQSCSLRAACAGECRAMTWARYRTYDLSSKPENCFAEQQDVISILSHSGAASKVSISDS</sequence>
<dbReference type="CDD" id="cd01335">
    <property type="entry name" value="Radical_SAM"/>
    <property type="match status" value="1"/>
</dbReference>
<keyword evidence="3" id="KW-0408">Iron</keyword>
<name>A0AA47FHL0_ACTNA</name>
<gene>
    <name evidence="6" type="ORF">OFA60_02645</name>
</gene>